<dbReference type="Proteomes" id="UP000614811">
    <property type="component" value="Unassembled WGS sequence"/>
</dbReference>
<dbReference type="EMBL" id="BMXA01000004">
    <property type="protein sequence ID" value="GHA13368.1"/>
    <property type="molecule type" value="Genomic_DNA"/>
</dbReference>
<dbReference type="SMART" id="SM00558">
    <property type="entry name" value="JmjC"/>
    <property type="match status" value="1"/>
</dbReference>
<accession>A0A918RY29</accession>
<dbReference type="PROSITE" id="PS51184">
    <property type="entry name" value="JMJC"/>
    <property type="match status" value="1"/>
</dbReference>
<dbReference type="RefSeq" id="WP_189401437.1">
    <property type="nucleotide sequence ID" value="NZ_BMXA01000004.1"/>
</dbReference>
<dbReference type="Pfam" id="PF13621">
    <property type="entry name" value="Cupin_8"/>
    <property type="match status" value="1"/>
</dbReference>
<name>A0A918RY29_9GAMM</name>
<dbReference type="InterPro" id="IPR041667">
    <property type="entry name" value="Cupin_8"/>
</dbReference>
<protein>
    <submittedName>
        <fullName evidence="2">Cupin</fullName>
    </submittedName>
</protein>
<dbReference type="AlphaFoldDB" id="A0A918RY29"/>
<dbReference type="PANTHER" id="PTHR12461">
    <property type="entry name" value="HYPOXIA-INDUCIBLE FACTOR 1 ALPHA INHIBITOR-RELATED"/>
    <property type="match status" value="1"/>
</dbReference>
<comment type="caution">
    <text evidence="2">The sequence shown here is derived from an EMBL/GenBank/DDBJ whole genome shotgun (WGS) entry which is preliminary data.</text>
</comment>
<proteinExistence type="predicted"/>
<dbReference type="Gene3D" id="2.60.120.650">
    <property type="entry name" value="Cupin"/>
    <property type="match status" value="1"/>
</dbReference>
<reference evidence="2" key="1">
    <citation type="journal article" date="2014" name="Int. J. Syst. Evol. Microbiol.">
        <title>Complete genome sequence of Corynebacterium casei LMG S-19264T (=DSM 44701T), isolated from a smear-ripened cheese.</title>
        <authorList>
            <consortium name="US DOE Joint Genome Institute (JGI-PGF)"/>
            <person name="Walter F."/>
            <person name="Albersmeier A."/>
            <person name="Kalinowski J."/>
            <person name="Ruckert C."/>
        </authorList>
    </citation>
    <scope>NUCLEOTIDE SEQUENCE</scope>
    <source>
        <strain evidence="2">KCTC 12711</strain>
    </source>
</reference>
<gene>
    <name evidence="2" type="ORF">GCM10008090_23880</name>
</gene>
<sequence>MHQKLNPITEWHNVDQRTFEHEILPIQQPAVMRGLVGDWPIVEKSQQDDQSVVDFLKSYAGKHSAFTVVGQPEIQGAFSYADDLSGVNFKSVQAELAPTLDQLLAMRTQSAPHAIAIQAADVETVFPGMRDTHPMALLPASVKPTMWISNRALVAPHYDADLNIAAVVAGRRRFTLFPPEQVANLYVGPMLNSPGGVPISLVNLCAPDLTRFPRFEIALDNAQQAELAPGDAIYMPAAWWHAVEALEDLNILINYWWGGQVENGLSPNASMMHSMMSMARLPAAQREAWRALFDYFVFHQTGDPVDHLPPALHDVTTQMSADQRATVLAYLRERLT</sequence>
<evidence type="ECO:0000259" key="1">
    <source>
        <dbReference type="PROSITE" id="PS51184"/>
    </source>
</evidence>
<dbReference type="InterPro" id="IPR003347">
    <property type="entry name" value="JmjC_dom"/>
</dbReference>
<reference evidence="2" key="2">
    <citation type="submission" date="2020-09" db="EMBL/GenBank/DDBJ databases">
        <authorList>
            <person name="Sun Q."/>
            <person name="Kim S."/>
        </authorList>
    </citation>
    <scope>NUCLEOTIDE SEQUENCE</scope>
    <source>
        <strain evidence="2">KCTC 12711</strain>
    </source>
</reference>
<feature type="domain" description="JmjC" evidence="1">
    <location>
        <begin position="98"/>
        <end position="272"/>
    </location>
</feature>
<keyword evidence="3" id="KW-1185">Reference proteome</keyword>
<evidence type="ECO:0000313" key="2">
    <source>
        <dbReference type="EMBL" id="GHA13368.1"/>
    </source>
</evidence>
<dbReference type="PANTHER" id="PTHR12461:SF105">
    <property type="entry name" value="HYPOXIA-INDUCIBLE FACTOR 1-ALPHA INHIBITOR"/>
    <property type="match status" value="1"/>
</dbReference>
<organism evidence="2 3">
    <name type="scientific">Arenicella chitinivorans</name>
    <dbReference type="NCBI Taxonomy" id="1329800"/>
    <lineage>
        <taxon>Bacteria</taxon>
        <taxon>Pseudomonadati</taxon>
        <taxon>Pseudomonadota</taxon>
        <taxon>Gammaproteobacteria</taxon>
        <taxon>Arenicellales</taxon>
        <taxon>Arenicellaceae</taxon>
        <taxon>Arenicella</taxon>
    </lineage>
</organism>
<dbReference type="SUPFAM" id="SSF51197">
    <property type="entry name" value="Clavaminate synthase-like"/>
    <property type="match status" value="1"/>
</dbReference>
<evidence type="ECO:0000313" key="3">
    <source>
        <dbReference type="Proteomes" id="UP000614811"/>
    </source>
</evidence>